<evidence type="ECO:0000313" key="3">
    <source>
        <dbReference type="EMBL" id="CRG97623.1"/>
    </source>
</evidence>
<proteinExistence type="predicted"/>
<dbReference type="EMBL" id="CVMV01000110">
    <property type="protein sequence ID" value="CRG97623.1"/>
    <property type="molecule type" value="Genomic_DNA"/>
</dbReference>
<comment type="caution">
    <text evidence="3">The sequence shown here is derived from an EMBL/GenBank/DDBJ whole genome shotgun (WGS) entry which is preliminary data.</text>
</comment>
<keyword evidence="4" id="KW-1185">Reference proteome</keyword>
<evidence type="ECO:0000313" key="4">
    <source>
        <dbReference type="Proteomes" id="UP000220797"/>
    </source>
</evidence>
<keyword evidence="1" id="KW-0812">Transmembrane</keyword>
<gene>
    <name evidence="3" type="ORF">PGAL8A_00519900</name>
</gene>
<dbReference type="OMA" id="VTASFYM"/>
<dbReference type="OrthoDB" id="378708at2759"/>
<sequence length="1377" mass="164050">MADNHASMFLFTVQGILASVTCCLCCFIYAYCYNNKLFKNENIHSENKNKRNISKLKIDTEDDSTYKKRNVEKEHRNDFDIKDSLNERVYKNEIIKSETNENNVISLKSKLNNNNKTSWENESLKNNYIEEISTSENICKNIDSGKLICDTKYLNNEENNFNQIILSYKDYDNLSSESTKIKEFNNTYLKKNISNNFHINYDKNENKNSNSFIGKNYTYEEERKKHFNITNKINKNYLFNKLYLFDNNEERNVDNFPIEVNTNMGNCLNINKNNSNILTSDNISHINEIDNHIISNIYNNNNDKRNRIEYNPKFNVIEKDEFTSNNYDIKNNLYLSKPGNNEKSYNRTLNDKFYIKEKNNLRNKCDEQSNYYRNELNMKINEEKYKGRNYFNSTKEIKNYTNEFKNCKKKNDEISFKEQGNIDNLSSPNNSNYFGDTNILTKYDENITFKNYKKKYLLDVNKPINSKINNKKKDNIRNSITYQNKQIENNSDPSKYNIKSSNIFFSSNESSKDNSKLCYIHSLNNYNNKTNHKNLNSKEVANIIKDIDNSNNNNNNRSNSNSCYNIIKVKHLNTCSNIHSNFINFDKTNKVQHKLMYNYNDINLLKSKRKTSLPSLSNFINEENCIPLGNLEVIKNENNKNNMIYIDEQKCSDKHDNTSFPFEFEKKEKFRNRTSNESSIDNFPDIQKNLLSDLNKKYVNNDSNIKSNFIFHSDSSSECINKKVVDDNIYLPDYDIKKKKNNEKCKNSNIFFCHKMNSINDYITPYNSNCDSYKKFEDKLRKNREFKEKEYLKSKENSDFHFLTDENTDESMEKKIYFNEINLKNTRRGKLSSSRNIITLDQKLHFKKIDNNISLDSLNCNKKINYEEDGVNLRKYKVTDNLEENRKNELNVLNEDYESDLEKKEIDEYKKSTEIKEIIRTYLQNSKNVYNLKNSDNYKKDDEQQTEEYNQDENTFIKENKNQNNKKRKSKNYIHNFSKMNLNNNEKSKYIENCVNNEKSKYIENCVNNEKSNCIENCVNNEKSNYIENCVNNEQMKNQNYYEENKKDNSFEKNISENKDIIKIEYDEKDDSTFKNNKNNNGKYLKNEKNNSNIFFVKKEQKRDTNILCDHLRRSNRVKNEKNKKWNKKNEDNERFVFKKNVKYKYSKINEKAIKKEEIFQKKKKISKTQPVELKIFKEQIFLNDKNKLKELCQEFNTIDENRCASGFANFLMQHIQKKEDMENFDDILNFTLKLKNSYDMKTVDFIEAFLILETIDLSVIRMYPIKEWILVTFHYLKGNLTNKNLKLLIKSLKLDNLIISNVTACFYMNKKQIKITEKDIRRIFTILSDIVIRRSSRIKKSKNSNSKNKCRDKQNKDEILGSCWHPVNTNISTYKK</sequence>
<keyword evidence="2" id="KW-0732">Signal</keyword>
<organism evidence="3 4">
    <name type="scientific">Plasmodium gallinaceum</name>
    <dbReference type="NCBI Taxonomy" id="5849"/>
    <lineage>
        <taxon>Eukaryota</taxon>
        <taxon>Sar</taxon>
        <taxon>Alveolata</taxon>
        <taxon>Apicomplexa</taxon>
        <taxon>Aconoidasida</taxon>
        <taxon>Haemosporida</taxon>
        <taxon>Plasmodiidae</taxon>
        <taxon>Plasmodium</taxon>
        <taxon>Plasmodium (Haemamoeba)</taxon>
    </lineage>
</organism>
<evidence type="ECO:0000256" key="1">
    <source>
        <dbReference type="SAM" id="Phobius"/>
    </source>
</evidence>
<dbReference type="GeneID" id="39733732"/>
<feature type="chain" id="PRO_5012746335" evidence="2">
    <location>
        <begin position="19"/>
        <end position="1377"/>
    </location>
</feature>
<keyword evidence="1" id="KW-0472">Membrane</keyword>
<accession>A0A1J1GZ90</accession>
<dbReference type="Proteomes" id="UP000220797">
    <property type="component" value="Unassembled WGS sequence"/>
</dbReference>
<evidence type="ECO:0000256" key="2">
    <source>
        <dbReference type="SAM" id="SignalP"/>
    </source>
</evidence>
<feature type="transmembrane region" description="Helical" evidence="1">
    <location>
        <begin position="7"/>
        <end position="31"/>
    </location>
</feature>
<protein>
    <submittedName>
        <fullName evidence="3">Uncharacterized protein</fullName>
    </submittedName>
</protein>
<reference evidence="3" key="1">
    <citation type="submission" date="2015-04" db="EMBL/GenBank/DDBJ databases">
        <authorList>
            <consortium name="Pathogen Informatics"/>
        </authorList>
    </citation>
    <scope>NUCLEOTIDE SEQUENCE [LARGE SCALE GENOMIC DNA]</scope>
    <source>
        <strain evidence="3">8A</strain>
    </source>
</reference>
<name>A0A1J1GZ90_PLAGA</name>
<dbReference type="RefSeq" id="XP_028530424.1">
    <property type="nucleotide sequence ID" value="XM_028674030.1"/>
</dbReference>
<dbReference type="VEuPathDB" id="PlasmoDB:PGAL8A_00519900"/>
<feature type="signal peptide" evidence="2">
    <location>
        <begin position="1"/>
        <end position="18"/>
    </location>
</feature>
<keyword evidence="1" id="KW-1133">Transmembrane helix</keyword>